<dbReference type="Proteomes" id="UP000787625">
    <property type="component" value="Unassembled WGS sequence"/>
</dbReference>
<evidence type="ECO:0000256" key="1">
    <source>
        <dbReference type="ARBA" id="ARBA00023172"/>
    </source>
</evidence>
<dbReference type="InterPro" id="IPR001584">
    <property type="entry name" value="Integrase_cat-core"/>
</dbReference>
<dbReference type="AlphaFoldDB" id="A0A9D2UJ64"/>
<sequence>MYKQLTEPQRYEIYLGLKRKWSKSRIACEIGVSASTVSREVRRNADPSGEYVWTRAQSRCVRRRHGLPGGRGKDSLLWWRVERMIVDEGWSPAQAAGVLRKEGTPICKQTIYNHVHADPSGRLAGHLPHRLKYNRRTRVRPVTKATNIACRTSIHDRPVEADGTRFGDWEMDTIVDPKGHAILTLTERSTNFILMERLTEGRKALPTAKAVARLLFPYRKTLRTITTDNGCEFAAHLEITRRLSLKGREKVVVYFTDAYSSWQKGAIENANKLIRRYIPKQADFDSFTDAKIKAIQHKLNKRPREKLDFFTPKQCFFNNLR</sequence>
<proteinExistence type="predicted"/>
<feature type="domain" description="Integrase catalytic" evidence="2">
    <location>
        <begin position="154"/>
        <end position="320"/>
    </location>
</feature>
<dbReference type="GO" id="GO:0003676">
    <property type="term" value="F:nucleic acid binding"/>
    <property type="evidence" value="ECO:0007669"/>
    <property type="project" value="InterPro"/>
</dbReference>
<dbReference type="GO" id="GO:0006310">
    <property type="term" value="P:DNA recombination"/>
    <property type="evidence" value="ECO:0007669"/>
    <property type="project" value="UniProtKB-KW"/>
</dbReference>
<dbReference type="GO" id="GO:0005829">
    <property type="term" value="C:cytosol"/>
    <property type="evidence" value="ECO:0007669"/>
    <property type="project" value="TreeGrafter"/>
</dbReference>
<dbReference type="GO" id="GO:0015074">
    <property type="term" value="P:DNA integration"/>
    <property type="evidence" value="ECO:0007669"/>
    <property type="project" value="InterPro"/>
</dbReference>
<dbReference type="InterPro" id="IPR053392">
    <property type="entry name" value="Transposase_IS30-like"/>
</dbReference>
<dbReference type="NCBIfam" id="NF033563">
    <property type="entry name" value="transpos_IS30"/>
    <property type="match status" value="1"/>
</dbReference>
<reference evidence="3" key="1">
    <citation type="journal article" date="2021" name="PeerJ">
        <title>Extensive microbial diversity within the chicken gut microbiome revealed by metagenomics and culture.</title>
        <authorList>
            <person name="Gilroy R."/>
            <person name="Ravi A."/>
            <person name="Getino M."/>
            <person name="Pursley I."/>
            <person name="Horton D.L."/>
            <person name="Alikhan N.F."/>
            <person name="Baker D."/>
            <person name="Gharbi K."/>
            <person name="Hall N."/>
            <person name="Watson M."/>
            <person name="Adriaenssens E.M."/>
            <person name="Foster-Nyarko E."/>
            <person name="Jarju S."/>
            <person name="Secka A."/>
            <person name="Antonio M."/>
            <person name="Oren A."/>
            <person name="Chaudhuri R.R."/>
            <person name="La Ragione R."/>
            <person name="Hildebrand F."/>
            <person name="Pallen M.J."/>
        </authorList>
    </citation>
    <scope>NUCLEOTIDE SEQUENCE</scope>
    <source>
        <strain evidence="3">MalCec1-1739</strain>
    </source>
</reference>
<dbReference type="Gene3D" id="3.30.420.10">
    <property type="entry name" value="Ribonuclease H-like superfamily/Ribonuclease H"/>
    <property type="match status" value="1"/>
</dbReference>
<dbReference type="InterPro" id="IPR051917">
    <property type="entry name" value="Transposase-Integrase"/>
</dbReference>
<evidence type="ECO:0000313" key="4">
    <source>
        <dbReference type="Proteomes" id="UP000787625"/>
    </source>
</evidence>
<dbReference type="PROSITE" id="PS50994">
    <property type="entry name" value="INTEGRASE"/>
    <property type="match status" value="1"/>
</dbReference>
<dbReference type="InterPro" id="IPR036397">
    <property type="entry name" value="RNaseH_sf"/>
</dbReference>
<dbReference type="EMBL" id="DWUP01000155">
    <property type="protein sequence ID" value="HJD53387.1"/>
    <property type="molecule type" value="Genomic_DNA"/>
</dbReference>
<dbReference type="InterPro" id="IPR012337">
    <property type="entry name" value="RNaseH-like_sf"/>
</dbReference>
<evidence type="ECO:0000313" key="3">
    <source>
        <dbReference type="EMBL" id="HJD53387.1"/>
    </source>
</evidence>
<accession>A0A9D2UJ64</accession>
<dbReference type="PANTHER" id="PTHR10948:SF23">
    <property type="entry name" value="TRANSPOSASE INSI FOR INSERTION SEQUENCE ELEMENT IS30A-RELATED"/>
    <property type="match status" value="1"/>
</dbReference>
<keyword evidence="1" id="KW-0233">DNA recombination</keyword>
<evidence type="ECO:0000259" key="2">
    <source>
        <dbReference type="PROSITE" id="PS50994"/>
    </source>
</evidence>
<dbReference type="InterPro" id="IPR025246">
    <property type="entry name" value="IS30-like_HTH"/>
</dbReference>
<dbReference type="GO" id="GO:0032196">
    <property type="term" value="P:transposition"/>
    <property type="evidence" value="ECO:0007669"/>
    <property type="project" value="TreeGrafter"/>
</dbReference>
<comment type="caution">
    <text evidence="3">The sequence shown here is derived from an EMBL/GenBank/DDBJ whole genome shotgun (WGS) entry which is preliminary data.</text>
</comment>
<gene>
    <name evidence="3" type="ORF">IAA93_06660</name>
</gene>
<dbReference type="PANTHER" id="PTHR10948">
    <property type="entry name" value="TRANSPOSASE"/>
    <property type="match status" value="1"/>
</dbReference>
<name>A0A9D2UJ64_9BACT</name>
<reference evidence="3" key="2">
    <citation type="submission" date="2021-04" db="EMBL/GenBank/DDBJ databases">
        <authorList>
            <person name="Gilroy R."/>
        </authorList>
    </citation>
    <scope>NUCLEOTIDE SEQUENCE</scope>
    <source>
        <strain evidence="3">MalCec1-1739</strain>
    </source>
</reference>
<organism evidence="3 4">
    <name type="scientific">Candidatus Avibacteroides avistercoris</name>
    <dbReference type="NCBI Taxonomy" id="2840690"/>
    <lineage>
        <taxon>Bacteria</taxon>
        <taxon>Pseudomonadati</taxon>
        <taxon>Bacteroidota</taxon>
        <taxon>Bacteroidia</taxon>
        <taxon>Bacteroidales</taxon>
        <taxon>Bacteroidaceae</taxon>
        <taxon>Bacteroidaceae incertae sedis</taxon>
        <taxon>Candidatus Avibacteroides</taxon>
    </lineage>
</organism>
<protein>
    <submittedName>
        <fullName evidence="3">IS30 family transposase</fullName>
    </submittedName>
</protein>
<dbReference type="SUPFAM" id="SSF53098">
    <property type="entry name" value="Ribonuclease H-like"/>
    <property type="match status" value="1"/>
</dbReference>
<dbReference type="GO" id="GO:0004803">
    <property type="term" value="F:transposase activity"/>
    <property type="evidence" value="ECO:0007669"/>
    <property type="project" value="TreeGrafter"/>
</dbReference>
<dbReference type="Pfam" id="PF13936">
    <property type="entry name" value="HTH_38"/>
    <property type="match status" value="1"/>
</dbReference>